<dbReference type="GO" id="GO:0003676">
    <property type="term" value="F:nucleic acid binding"/>
    <property type="evidence" value="ECO:0007669"/>
    <property type="project" value="InterPro"/>
</dbReference>
<dbReference type="Proteomes" id="UP000214588">
    <property type="component" value="Unassembled WGS sequence"/>
</dbReference>
<organism evidence="9 10">
    <name type="scientific">Natranaerobius trueperi</name>
    <dbReference type="NCBI Taxonomy" id="759412"/>
    <lineage>
        <taxon>Bacteria</taxon>
        <taxon>Bacillati</taxon>
        <taxon>Bacillota</taxon>
        <taxon>Clostridia</taxon>
        <taxon>Natranaerobiales</taxon>
        <taxon>Natranaerobiaceae</taxon>
        <taxon>Natranaerobius</taxon>
    </lineage>
</organism>
<dbReference type="HAMAP" id="MF_00378">
    <property type="entry name" value="Exonuc_7_L"/>
    <property type="match status" value="1"/>
</dbReference>
<dbReference type="CDD" id="cd04489">
    <property type="entry name" value="ExoVII_LU_OBF"/>
    <property type="match status" value="1"/>
</dbReference>
<evidence type="ECO:0000256" key="4">
    <source>
        <dbReference type="ARBA" id="ARBA00022839"/>
    </source>
</evidence>
<proteinExistence type="inferred from homology"/>
<feature type="domain" description="Exonuclease VII large subunit C-terminal" evidence="7">
    <location>
        <begin position="124"/>
        <end position="325"/>
    </location>
</feature>
<keyword evidence="10" id="KW-1185">Reference proteome</keyword>
<evidence type="ECO:0000256" key="6">
    <source>
        <dbReference type="RuleBase" id="RU004355"/>
    </source>
</evidence>
<evidence type="ECO:0000259" key="7">
    <source>
        <dbReference type="Pfam" id="PF02601"/>
    </source>
</evidence>
<name>A0A226BYD5_9FIRM</name>
<evidence type="ECO:0000256" key="3">
    <source>
        <dbReference type="ARBA" id="ARBA00022801"/>
    </source>
</evidence>
<evidence type="ECO:0000259" key="8">
    <source>
        <dbReference type="Pfam" id="PF13742"/>
    </source>
</evidence>
<comment type="similarity">
    <text evidence="5 6">Belongs to the XseA family.</text>
</comment>
<dbReference type="InterPro" id="IPR003753">
    <property type="entry name" value="Exonuc_VII_L"/>
</dbReference>
<evidence type="ECO:0000313" key="9">
    <source>
        <dbReference type="EMBL" id="OWZ84016.1"/>
    </source>
</evidence>
<keyword evidence="3 5" id="KW-0378">Hydrolase</keyword>
<comment type="function">
    <text evidence="5">Bidirectionally degrades single-stranded DNA into large acid-insoluble oligonucleotides, which are then degraded further into small acid-soluble oligonucleotides.</text>
</comment>
<comment type="caution">
    <text evidence="9">The sequence shown here is derived from an EMBL/GenBank/DDBJ whole genome shotgun (WGS) entry which is preliminary data.</text>
</comment>
<dbReference type="OrthoDB" id="9802795at2"/>
<accession>A0A226BYD5</accession>
<dbReference type="GO" id="GO:0008855">
    <property type="term" value="F:exodeoxyribonuclease VII activity"/>
    <property type="evidence" value="ECO:0007669"/>
    <property type="project" value="UniProtKB-UniRule"/>
</dbReference>
<keyword evidence="2 5" id="KW-0540">Nuclease</keyword>
<comment type="subunit">
    <text evidence="5">Heterooligomer composed of large and small subunits.</text>
</comment>
<keyword evidence="1 5" id="KW-0963">Cytoplasm</keyword>
<protein>
    <recommendedName>
        <fullName evidence="5">Exodeoxyribonuclease 7 large subunit</fullName>
        <ecNumber evidence="5">3.1.11.6</ecNumber>
    </recommendedName>
    <alternativeName>
        <fullName evidence="5">Exodeoxyribonuclease VII large subunit</fullName>
        <shortName evidence="5">Exonuclease VII large subunit</shortName>
    </alternativeName>
</protein>
<keyword evidence="4 5" id="KW-0269">Exonuclease</keyword>
<dbReference type="GO" id="GO:0005737">
    <property type="term" value="C:cytoplasm"/>
    <property type="evidence" value="ECO:0007669"/>
    <property type="project" value="UniProtKB-SubCell"/>
</dbReference>
<evidence type="ECO:0000256" key="5">
    <source>
        <dbReference type="HAMAP-Rule" id="MF_00378"/>
    </source>
</evidence>
<dbReference type="Pfam" id="PF13742">
    <property type="entry name" value="tRNA_anti_2"/>
    <property type="match status" value="1"/>
</dbReference>
<evidence type="ECO:0000256" key="1">
    <source>
        <dbReference type="ARBA" id="ARBA00022490"/>
    </source>
</evidence>
<dbReference type="RefSeq" id="WP_089023306.1">
    <property type="nucleotide sequence ID" value="NZ_NIQC01000009.1"/>
</dbReference>
<dbReference type="PANTHER" id="PTHR30008:SF0">
    <property type="entry name" value="EXODEOXYRIBONUCLEASE 7 LARGE SUBUNIT"/>
    <property type="match status" value="1"/>
</dbReference>
<dbReference type="InterPro" id="IPR020579">
    <property type="entry name" value="Exonuc_VII_lsu_C"/>
</dbReference>
<dbReference type="GO" id="GO:0006308">
    <property type="term" value="P:DNA catabolic process"/>
    <property type="evidence" value="ECO:0007669"/>
    <property type="project" value="UniProtKB-UniRule"/>
</dbReference>
<comment type="subcellular location">
    <subcellularLocation>
        <location evidence="5 6">Cytoplasm</location>
    </subcellularLocation>
</comment>
<sequence>MEKQAVTVTQLTGYLKNLLLKDNNLKNVLVRGEISNFKHHSSGHMYFTIKDQGASLRCIMFRNRNWALDFKPRDGIKVIVSGFVGIYEKAGLYQLYVDSMQRDGMGSLHLAFEKLKNDLKEEGLFDTEYKKPIPKFPKKVVVITSPTGAAVRDMVVTISRRYPLTSITLIPVRVQGELAQTEIASGIQYANAMIDGDVILLGRGGGSLEEIWPFNTEDVARAIFNSQTPVVSCVGHETDFTISDFVSDLRAPTPTAAAELVVPDQEELMRLLEDYRQRLEKGLLNRVNNLRHKYHELVNRPVIKTPEIFVLERKKELEYLDQRLLREQYHLIQEQKNQFKILVKKLDSLSPLKVLKRGYTFCETEKGQVVTSIEHLGKGDNIQLQFSDGKADCCVKGTKNHSYDDIYEFVEGEGVDRGDK</sequence>
<gene>
    <name evidence="5" type="primary">xseA</name>
    <name evidence="9" type="ORF">CDO51_05515</name>
</gene>
<dbReference type="Pfam" id="PF02601">
    <property type="entry name" value="Exonuc_VII_L"/>
    <property type="match status" value="1"/>
</dbReference>
<dbReference type="InterPro" id="IPR025824">
    <property type="entry name" value="OB-fold_nuc-bd_dom"/>
</dbReference>
<dbReference type="NCBIfam" id="TIGR00237">
    <property type="entry name" value="xseA"/>
    <property type="match status" value="1"/>
</dbReference>
<dbReference type="PANTHER" id="PTHR30008">
    <property type="entry name" value="EXODEOXYRIBONUCLEASE 7 LARGE SUBUNIT"/>
    <property type="match status" value="1"/>
</dbReference>
<dbReference type="AlphaFoldDB" id="A0A226BYD5"/>
<dbReference type="EMBL" id="NIQC01000009">
    <property type="protein sequence ID" value="OWZ84016.1"/>
    <property type="molecule type" value="Genomic_DNA"/>
</dbReference>
<feature type="domain" description="OB-fold nucleic acid binding" evidence="8">
    <location>
        <begin position="7"/>
        <end position="101"/>
    </location>
</feature>
<dbReference type="EC" id="3.1.11.6" evidence="5"/>
<evidence type="ECO:0000313" key="10">
    <source>
        <dbReference type="Proteomes" id="UP000214588"/>
    </source>
</evidence>
<comment type="catalytic activity">
    <reaction evidence="5 6">
        <text>Exonucleolytic cleavage in either 5'- to 3'- or 3'- to 5'-direction to yield nucleoside 5'-phosphates.</text>
        <dbReference type="EC" id="3.1.11.6"/>
    </reaction>
</comment>
<reference evidence="9 10" key="1">
    <citation type="submission" date="2017-06" db="EMBL/GenBank/DDBJ databases">
        <title>Draft Genome Sequence of Natranaerobius trueperi halophilic, alkalithermophilic bacteria from soda lakes.</title>
        <authorList>
            <person name="Zhao B."/>
        </authorList>
    </citation>
    <scope>NUCLEOTIDE SEQUENCE [LARGE SCALE GENOMIC DNA]</scope>
    <source>
        <strain evidence="9 10">DSM 18760</strain>
    </source>
</reference>
<evidence type="ECO:0000256" key="2">
    <source>
        <dbReference type="ARBA" id="ARBA00022722"/>
    </source>
</evidence>
<dbReference type="GO" id="GO:0009318">
    <property type="term" value="C:exodeoxyribonuclease VII complex"/>
    <property type="evidence" value="ECO:0007669"/>
    <property type="project" value="UniProtKB-UniRule"/>
</dbReference>